<dbReference type="InterPro" id="IPR052940">
    <property type="entry name" value="Carb_Esterase_6"/>
</dbReference>
<dbReference type="PANTHER" id="PTHR31988:SF19">
    <property type="entry name" value="9-O-ACETYL-N-ACETYLNEURAMINIC ACID DEACETYLASE-RELATED"/>
    <property type="match status" value="1"/>
</dbReference>
<dbReference type="Gene3D" id="3.40.50.1110">
    <property type="entry name" value="SGNH hydrolase"/>
    <property type="match status" value="1"/>
</dbReference>
<dbReference type="Pfam" id="PF03629">
    <property type="entry name" value="SASA"/>
    <property type="match status" value="1"/>
</dbReference>
<feature type="domain" description="Sialate O-acetylesterase" evidence="3">
    <location>
        <begin position="33"/>
        <end position="287"/>
    </location>
</feature>
<evidence type="ECO:0000256" key="1">
    <source>
        <dbReference type="ARBA" id="ARBA00022801"/>
    </source>
</evidence>
<organism evidence="4 5">
    <name type="scientific">Pontiella sulfatireligans</name>
    <dbReference type="NCBI Taxonomy" id="2750658"/>
    <lineage>
        <taxon>Bacteria</taxon>
        <taxon>Pseudomonadati</taxon>
        <taxon>Kiritimatiellota</taxon>
        <taxon>Kiritimatiellia</taxon>
        <taxon>Kiritimatiellales</taxon>
        <taxon>Pontiellaceae</taxon>
        <taxon>Pontiella</taxon>
    </lineage>
</organism>
<keyword evidence="5" id="KW-1185">Reference proteome</keyword>
<name>A0A6C2UJM1_9BACT</name>
<sequence>MHFFNIETGRKRAVMMLILWVSLQSISHAKHYKVYLIGGQSNATGRGDAAELSAGLQAAQTNVQFYYHKTLAGADNNMLPEDAWIDLAPGSGHGKNSPPATPGVIEFGPEVTFGHDLASAFPSKNIAIIKYSYGGSNLHSQWSETGDLYAIFLTTVDEGLAALTAAGHTYELTGMIWQQGEADTGASYAPLYEANLTDLIARVRTDVFGGLNLPFVIGGLSFNQYSDITNPSTGAYTVRLAQETVAANVDSAGFADADDCDTYDDYNIHLSGLGQAVLGSVHAAEMIELEALDLDSDGLSADQEIALGTDPANPDSDEDGQKDGVEFRAGTSPTDSNSFFRVTGIVASTNNVTLTWPSKSGNSYRVEYSTNLLEWADTVLDYPASTVDSNTVWSSADVGAEPSGTNILALYDAQTANNGDFNTDAFDSVDTESGTTATRLAQGGSLSGGGSAAFVLANALFNTSASGSPGFNLADVNLASQSAAAAAGDWFSFTLQSNDETVDYASLSFYADQHLSGAKVDVSYTVGGTETFVLQSYEPVGANASVALVEVDFANFSSSENVIWTFYLYGAPTTANGTRFDDITLRGAAIAPPSSVIALYDAQTGINGDFNTTAFDSVDAEASTTASRLSQGGSLTGGGQDLFVLSHSIYDNTASGSHGFNLAGSTMASQSAASTAGDWFSFAVEPNGNTVDYQRITFYTDQWGSGGKLDISYTIGATETFILQGYVMLEGNVPLEYDEVDFVDFSSDQNVVWTFYLYGAAAELNGNRFDDITLYGASGEIENTDRPASVFYRVNLQ</sequence>
<dbReference type="InterPro" id="IPR036514">
    <property type="entry name" value="SGNH_hydro_sf"/>
</dbReference>
<gene>
    <name evidence="4" type="ORF">SCARR_01454</name>
</gene>
<evidence type="ECO:0000259" key="3">
    <source>
        <dbReference type="Pfam" id="PF03629"/>
    </source>
</evidence>
<feature type="region of interest" description="Disordered" evidence="2">
    <location>
        <begin position="306"/>
        <end position="332"/>
    </location>
</feature>
<dbReference type="GO" id="GO:0016788">
    <property type="term" value="F:hydrolase activity, acting on ester bonds"/>
    <property type="evidence" value="ECO:0007669"/>
    <property type="project" value="UniProtKB-ARBA"/>
</dbReference>
<evidence type="ECO:0000256" key="2">
    <source>
        <dbReference type="SAM" id="MobiDB-lite"/>
    </source>
</evidence>
<dbReference type="SUPFAM" id="SSF52266">
    <property type="entry name" value="SGNH hydrolase"/>
    <property type="match status" value="1"/>
</dbReference>
<evidence type="ECO:0000313" key="5">
    <source>
        <dbReference type="Proteomes" id="UP000346198"/>
    </source>
</evidence>
<evidence type="ECO:0000313" key="4">
    <source>
        <dbReference type="EMBL" id="VGO19396.1"/>
    </source>
</evidence>
<accession>A0A6C2UJM1</accession>
<dbReference type="Proteomes" id="UP000346198">
    <property type="component" value="Unassembled WGS sequence"/>
</dbReference>
<proteinExistence type="predicted"/>
<dbReference type="PANTHER" id="PTHR31988">
    <property type="entry name" value="ESTERASE, PUTATIVE (DUF303)-RELATED"/>
    <property type="match status" value="1"/>
</dbReference>
<dbReference type="EMBL" id="CAAHFH010000001">
    <property type="protein sequence ID" value="VGO19396.1"/>
    <property type="molecule type" value="Genomic_DNA"/>
</dbReference>
<keyword evidence="1" id="KW-0378">Hydrolase</keyword>
<dbReference type="AlphaFoldDB" id="A0A6C2UJM1"/>
<dbReference type="InterPro" id="IPR005181">
    <property type="entry name" value="SASA"/>
</dbReference>
<reference evidence="4 5" key="1">
    <citation type="submission" date="2019-04" db="EMBL/GenBank/DDBJ databases">
        <authorList>
            <person name="Van Vliet M D."/>
        </authorList>
    </citation>
    <scope>NUCLEOTIDE SEQUENCE [LARGE SCALE GENOMIC DNA]</scope>
    <source>
        <strain evidence="4 5">F21</strain>
    </source>
</reference>
<protein>
    <recommendedName>
        <fullName evidence="3">Sialate O-acetylesterase domain-containing protein</fullName>
    </recommendedName>
</protein>